<dbReference type="Proteomes" id="UP000269221">
    <property type="component" value="Unassembled WGS sequence"/>
</dbReference>
<name>A0A3M0KRF6_HIRRU</name>
<evidence type="ECO:0000313" key="1">
    <source>
        <dbReference type="EMBL" id="RMC13360.1"/>
    </source>
</evidence>
<sequence>MEGGAGLDWPGCTLAPVTSQHQCHNGGSYQEEQQVTPAQYSLGLIRYPQQAGNGLDEATWERVQQQAEYLSQHTS</sequence>
<evidence type="ECO:0000313" key="2">
    <source>
        <dbReference type="Proteomes" id="UP000269221"/>
    </source>
</evidence>
<gene>
    <name evidence="1" type="ORF">DUI87_10895</name>
</gene>
<dbReference type="AlphaFoldDB" id="A0A3M0KRF6"/>
<protein>
    <submittedName>
        <fullName evidence="1">Uncharacterized protein</fullName>
    </submittedName>
</protein>
<proteinExistence type="predicted"/>
<reference evidence="1 2" key="1">
    <citation type="submission" date="2018-07" db="EMBL/GenBank/DDBJ databases">
        <title>A high quality draft genome assembly of the barn swallow (H. rustica rustica).</title>
        <authorList>
            <person name="Formenti G."/>
            <person name="Chiara M."/>
            <person name="Poveda L."/>
            <person name="Francoijs K.-J."/>
            <person name="Bonisoli-Alquati A."/>
            <person name="Canova L."/>
            <person name="Gianfranceschi L."/>
            <person name="Horner D.S."/>
            <person name="Saino N."/>
        </authorList>
    </citation>
    <scope>NUCLEOTIDE SEQUENCE [LARGE SCALE GENOMIC DNA]</scope>
    <source>
        <strain evidence="1">Chelidonia</strain>
        <tissue evidence="1">Blood</tissue>
    </source>
</reference>
<keyword evidence="2" id="KW-1185">Reference proteome</keyword>
<comment type="caution">
    <text evidence="1">The sequence shown here is derived from an EMBL/GenBank/DDBJ whole genome shotgun (WGS) entry which is preliminary data.</text>
</comment>
<dbReference type="EMBL" id="QRBI01000106">
    <property type="protein sequence ID" value="RMC13360.1"/>
    <property type="molecule type" value="Genomic_DNA"/>
</dbReference>
<accession>A0A3M0KRF6</accession>
<organism evidence="1 2">
    <name type="scientific">Hirundo rustica rustica</name>
    <dbReference type="NCBI Taxonomy" id="333673"/>
    <lineage>
        <taxon>Eukaryota</taxon>
        <taxon>Metazoa</taxon>
        <taxon>Chordata</taxon>
        <taxon>Craniata</taxon>
        <taxon>Vertebrata</taxon>
        <taxon>Euteleostomi</taxon>
        <taxon>Archelosauria</taxon>
        <taxon>Archosauria</taxon>
        <taxon>Dinosauria</taxon>
        <taxon>Saurischia</taxon>
        <taxon>Theropoda</taxon>
        <taxon>Coelurosauria</taxon>
        <taxon>Aves</taxon>
        <taxon>Neognathae</taxon>
        <taxon>Neoaves</taxon>
        <taxon>Telluraves</taxon>
        <taxon>Australaves</taxon>
        <taxon>Passeriformes</taxon>
        <taxon>Sylvioidea</taxon>
        <taxon>Hirundinidae</taxon>
        <taxon>Hirundo</taxon>
    </lineage>
</organism>